<dbReference type="EMBL" id="JBHRSZ010000007">
    <property type="protein sequence ID" value="MFC3152837.1"/>
    <property type="molecule type" value="Genomic_DNA"/>
</dbReference>
<dbReference type="PANTHER" id="PTHR34472:SF1">
    <property type="entry name" value="SULFUR CARRIER PROTEIN THIS"/>
    <property type="match status" value="1"/>
</dbReference>
<dbReference type="Proteomes" id="UP001595476">
    <property type="component" value="Unassembled WGS sequence"/>
</dbReference>
<dbReference type="PANTHER" id="PTHR34472">
    <property type="entry name" value="SULFUR CARRIER PROTEIN THIS"/>
    <property type="match status" value="1"/>
</dbReference>
<dbReference type="Pfam" id="PF02597">
    <property type="entry name" value="ThiS"/>
    <property type="match status" value="1"/>
</dbReference>
<protein>
    <submittedName>
        <fullName evidence="1">Sulfur carrier protein ThiS</fullName>
    </submittedName>
</protein>
<organism evidence="1 2">
    <name type="scientific">Litoribrevibacter euphylliae</name>
    <dbReference type="NCBI Taxonomy" id="1834034"/>
    <lineage>
        <taxon>Bacteria</taxon>
        <taxon>Pseudomonadati</taxon>
        <taxon>Pseudomonadota</taxon>
        <taxon>Gammaproteobacteria</taxon>
        <taxon>Oceanospirillales</taxon>
        <taxon>Oceanospirillaceae</taxon>
        <taxon>Litoribrevibacter</taxon>
    </lineage>
</organism>
<evidence type="ECO:0000313" key="1">
    <source>
        <dbReference type="EMBL" id="MFC3152837.1"/>
    </source>
</evidence>
<dbReference type="Gene3D" id="3.10.20.30">
    <property type="match status" value="1"/>
</dbReference>
<dbReference type="CDD" id="cd00565">
    <property type="entry name" value="Ubl_ThiS"/>
    <property type="match status" value="1"/>
</dbReference>
<dbReference type="InterPro" id="IPR010035">
    <property type="entry name" value="Thi_S"/>
</dbReference>
<accession>A0ABV7HG22</accession>
<keyword evidence="2" id="KW-1185">Reference proteome</keyword>
<dbReference type="RefSeq" id="WP_386722759.1">
    <property type="nucleotide sequence ID" value="NZ_JBHRSZ010000007.1"/>
</dbReference>
<dbReference type="InterPro" id="IPR012675">
    <property type="entry name" value="Beta-grasp_dom_sf"/>
</dbReference>
<comment type="caution">
    <text evidence="1">The sequence shown here is derived from an EMBL/GenBank/DDBJ whole genome shotgun (WGS) entry which is preliminary data.</text>
</comment>
<dbReference type="SUPFAM" id="SSF54285">
    <property type="entry name" value="MoaD/ThiS"/>
    <property type="match status" value="1"/>
</dbReference>
<dbReference type="NCBIfam" id="TIGR01683">
    <property type="entry name" value="thiS"/>
    <property type="match status" value="1"/>
</dbReference>
<sequence>MEVLVNGETKQVSSGTLQSLLQELAFEGDFAVAVNSEFVPRSLYSEQVIQSGDQIDVLSPIAGG</sequence>
<reference evidence="2" key="1">
    <citation type="journal article" date="2019" name="Int. J. Syst. Evol. Microbiol.">
        <title>The Global Catalogue of Microorganisms (GCM) 10K type strain sequencing project: providing services to taxonomists for standard genome sequencing and annotation.</title>
        <authorList>
            <consortium name="The Broad Institute Genomics Platform"/>
            <consortium name="The Broad Institute Genome Sequencing Center for Infectious Disease"/>
            <person name="Wu L."/>
            <person name="Ma J."/>
        </authorList>
    </citation>
    <scope>NUCLEOTIDE SEQUENCE [LARGE SCALE GENOMIC DNA]</scope>
    <source>
        <strain evidence="2">KCTC 52438</strain>
    </source>
</reference>
<evidence type="ECO:0000313" key="2">
    <source>
        <dbReference type="Proteomes" id="UP001595476"/>
    </source>
</evidence>
<gene>
    <name evidence="1" type="primary">thiS</name>
    <name evidence="1" type="ORF">ACFOEK_17495</name>
</gene>
<dbReference type="InterPro" id="IPR016155">
    <property type="entry name" value="Mopterin_synth/thiamin_S_b"/>
</dbReference>
<name>A0ABV7HG22_9GAMM</name>
<dbReference type="InterPro" id="IPR003749">
    <property type="entry name" value="ThiS/MoaD-like"/>
</dbReference>
<proteinExistence type="predicted"/>